<protein>
    <submittedName>
        <fullName evidence="2">Uncharacterized protein</fullName>
    </submittedName>
</protein>
<proteinExistence type="predicted"/>
<dbReference type="EMBL" id="CP029989">
    <property type="protein sequence ID" value="AXC70708.1"/>
    <property type="molecule type" value="Genomic_DNA"/>
</dbReference>
<dbReference type="RefSeq" id="WP_154714217.1">
    <property type="nucleotide sequence ID" value="NZ_CP029989.1"/>
</dbReference>
<dbReference type="Proteomes" id="UP000252003">
    <property type="component" value="Chromosome"/>
</dbReference>
<dbReference type="AlphaFoldDB" id="A0A7U5YD19"/>
<evidence type="ECO:0000256" key="1">
    <source>
        <dbReference type="SAM" id="MobiDB-lite"/>
    </source>
</evidence>
<feature type="region of interest" description="Disordered" evidence="1">
    <location>
        <begin position="50"/>
        <end position="76"/>
    </location>
</feature>
<accession>A0A7U5YD19</accession>
<name>A0A7U5YD19_SALDZ</name>
<evidence type="ECO:0000313" key="2">
    <source>
        <dbReference type="EMBL" id="AXC70708.1"/>
    </source>
</evidence>
<feature type="compositionally biased region" description="Basic residues" evidence="1">
    <location>
        <begin position="50"/>
        <end position="61"/>
    </location>
</feature>
<organism evidence="2 3">
    <name type="scientific">Salmonella enterica subsp. diarizonae serovar 48:i:z</name>
    <dbReference type="NCBI Taxonomy" id="1192842"/>
    <lineage>
        <taxon>Bacteria</taxon>
        <taxon>Pseudomonadati</taxon>
        <taxon>Pseudomonadota</taxon>
        <taxon>Gammaproteobacteria</taxon>
        <taxon>Enterobacterales</taxon>
        <taxon>Enterobacteriaceae</taxon>
        <taxon>Salmonella</taxon>
    </lineage>
</organism>
<reference evidence="2 3" key="1">
    <citation type="submission" date="2018-06" db="EMBL/GenBank/DDBJ databases">
        <title>Salmonella Enterica genomes from various sources.</title>
        <authorList>
            <person name="Nash J.H.E."/>
            <person name="Robertson J."/>
            <person name="Bessonov K."/>
        </authorList>
    </citation>
    <scope>NUCLEOTIDE SEQUENCE [LARGE SCALE GENOMIC DNA]</scope>
    <source>
        <strain evidence="2 3">SA20121591</strain>
    </source>
</reference>
<sequence length="76" mass="8647">MLNAPESHLNGIKALLNGIKTRKKGQKKAFLWGKKRYIFDELTLASTNKHKGITTRQHTTRKPQTQTGQGLQLYRG</sequence>
<evidence type="ECO:0000313" key="3">
    <source>
        <dbReference type="Proteomes" id="UP000252003"/>
    </source>
</evidence>
<gene>
    <name evidence="2" type="ORF">DOE59_03190</name>
</gene>